<dbReference type="EMBL" id="BTRK01000001">
    <property type="protein sequence ID" value="GMR31005.1"/>
    <property type="molecule type" value="Genomic_DNA"/>
</dbReference>
<accession>A0AAN4Z5E9</accession>
<proteinExistence type="predicted"/>
<feature type="non-terminal residue" evidence="1">
    <location>
        <position position="1"/>
    </location>
</feature>
<organism evidence="1 2">
    <name type="scientific">Pristionchus mayeri</name>
    <dbReference type="NCBI Taxonomy" id="1317129"/>
    <lineage>
        <taxon>Eukaryota</taxon>
        <taxon>Metazoa</taxon>
        <taxon>Ecdysozoa</taxon>
        <taxon>Nematoda</taxon>
        <taxon>Chromadorea</taxon>
        <taxon>Rhabditida</taxon>
        <taxon>Rhabditina</taxon>
        <taxon>Diplogasteromorpha</taxon>
        <taxon>Diplogasteroidea</taxon>
        <taxon>Neodiplogasteridae</taxon>
        <taxon>Pristionchus</taxon>
    </lineage>
</organism>
<dbReference type="Proteomes" id="UP001328107">
    <property type="component" value="Unassembled WGS sequence"/>
</dbReference>
<evidence type="ECO:0000313" key="2">
    <source>
        <dbReference type="Proteomes" id="UP001328107"/>
    </source>
</evidence>
<dbReference type="AlphaFoldDB" id="A0AAN4Z5E9"/>
<name>A0AAN4Z5E9_9BILA</name>
<evidence type="ECO:0000313" key="1">
    <source>
        <dbReference type="EMBL" id="GMR31005.1"/>
    </source>
</evidence>
<reference evidence="2" key="1">
    <citation type="submission" date="2022-10" db="EMBL/GenBank/DDBJ databases">
        <title>Genome assembly of Pristionchus species.</title>
        <authorList>
            <person name="Yoshida K."/>
            <person name="Sommer R.J."/>
        </authorList>
    </citation>
    <scope>NUCLEOTIDE SEQUENCE [LARGE SCALE GENOMIC DNA]</scope>
    <source>
        <strain evidence="2">RS5460</strain>
    </source>
</reference>
<comment type="caution">
    <text evidence="1">The sequence shown here is derived from an EMBL/GenBank/DDBJ whole genome shotgun (WGS) entry which is preliminary data.</text>
</comment>
<keyword evidence="2" id="KW-1185">Reference proteome</keyword>
<gene>
    <name evidence="1" type="ORF">PMAYCL1PPCAC_01200</name>
</gene>
<sequence length="63" mass="7050">AQPKTHMGYACHLRDKHTSSLLKNGIYLMCSCGTRISCVNSSKKHGNELCNGRDFTLHKLDDN</sequence>
<protein>
    <submittedName>
        <fullName evidence="1">Uncharacterized protein</fullName>
    </submittedName>
</protein>